<dbReference type="SUPFAM" id="SSF53474">
    <property type="entry name" value="alpha/beta-Hydrolases"/>
    <property type="match status" value="1"/>
</dbReference>
<sequence>MAVVMFCTLLNLVLLISGPIVVEAAKANMKGKTVKVDCGRVRGLYNVTSRAYSFRGIPYASPPVGNLRWRPPFPVNSTNKNCWRGRLNARTFGSPCLQRNPQFTANMTIGNEDCLYSNVWTPFLNPTAGIPVMFWIHGGCLVFGNGNQQDIVYAPTEQLARDHDVVYVSINYRLNAFGFMSLDMLRVGLHTNTSGNYGFMDMLTGLHWVMFFGQSSGGTAIYALLASPLGHGLFHKAWAISGSPVMNKTAAEVDVDNQVVVQKTGCQDADCLYNMTPEIVPWEEFPYWAMSDLTGIPAKDRFNGALPVVDGTTSHEVSLESSPQEVTNWTWEDNKYQDYVRHALLPFGHVIAETALKLYPENVHNPEFQLASLVTDLRVTCGNDYLALVMATSFTSPVFRYIAEYAPSAPMKAFWVTLPARYAFHGIDMFAFYKTTGLMIDNMTDADRQWEVNVQQEILSFMQIGRPFTAYWGMFPGQTAVLRENTTVTAGYHTAECLFWLKNGFFSYSLIN</sequence>
<organism evidence="3 4">
    <name type="scientific">Mya arenaria</name>
    <name type="common">Soft-shell clam</name>
    <dbReference type="NCBI Taxonomy" id="6604"/>
    <lineage>
        <taxon>Eukaryota</taxon>
        <taxon>Metazoa</taxon>
        <taxon>Spiralia</taxon>
        <taxon>Lophotrochozoa</taxon>
        <taxon>Mollusca</taxon>
        <taxon>Bivalvia</taxon>
        <taxon>Autobranchia</taxon>
        <taxon>Heteroconchia</taxon>
        <taxon>Euheterodonta</taxon>
        <taxon>Imparidentia</taxon>
        <taxon>Neoheterodontei</taxon>
        <taxon>Myida</taxon>
        <taxon>Myoidea</taxon>
        <taxon>Myidae</taxon>
        <taxon>Mya</taxon>
    </lineage>
</organism>
<dbReference type="InterPro" id="IPR050309">
    <property type="entry name" value="Type-B_Carboxylest/Lipase"/>
</dbReference>
<feature type="domain" description="Carboxylesterase type B" evidence="2">
    <location>
        <begin position="32"/>
        <end position="270"/>
    </location>
</feature>
<protein>
    <submittedName>
        <fullName evidence="3">PNBA-like protein</fullName>
    </submittedName>
</protein>
<dbReference type="InterPro" id="IPR029058">
    <property type="entry name" value="AB_hydrolase_fold"/>
</dbReference>
<name>A0ABY7FR38_MYAAR</name>
<evidence type="ECO:0000313" key="3">
    <source>
        <dbReference type="EMBL" id="WAR24495.1"/>
    </source>
</evidence>
<feature type="signal peptide" evidence="1">
    <location>
        <begin position="1"/>
        <end position="24"/>
    </location>
</feature>
<proteinExistence type="predicted"/>
<dbReference type="Pfam" id="PF00135">
    <property type="entry name" value="COesterase"/>
    <property type="match status" value="1"/>
</dbReference>
<accession>A0ABY7FR38</accession>
<feature type="chain" id="PRO_5047155322" evidence="1">
    <location>
        <begin position="25"/>
        <end position="512"/>
    </location>
</feature>
<keyword evidence="1" id="KW-0732">Signal</keyword>
<dbReference type="InterPro" id="IPR002018">
    <property type="entry name" value="CarbesteraseB"/>
</dbReference>
<keyword evidence="4" id="KW-1185">Reference proteome</keyword>
<dbReference type="Proteomes" id="UP001164746">
    <property type="component" value="Chromosome 13"/>
</dbReference>
<dbReference type="Gene3D" id="3.40.50.1820">
    <property type="entry name" value="alpha/beta hydrolase"/>
    <property type="match status" value="1"/>
</dbReference>
<reference evidence="3" key="1">
    <citation type="submission" date="2022-11" db="EMBL/GenBank/DDBJ databases">
        <title>Centuries of genome instability and evolution in soft-shell clam transmissible cancer (bioRxiv).</title>
        <authorList>
            <person name="Hart S.F.M."/>
            <person name="Yonemitsu M.A."/>
            <person name="Giersch R.M."/>
            <person name="Beal B.F."/>
            <person name="Arriagada G."/>
            <person name="Davis B.W."/>
            <person name="Ostrander E.A."/>
            <person name="Goff S.P."/>
            <person name="Metzger M.J."/>
        </authorList>
    </citation>
    <scope>NUCLEOTIDE SEQUENCE</scope>
    <source>
        <strain evidence="3">MELC-2E11</strain>
        <tissue evidence="3">Siphon/mantle</tissue>
    </source>
</reference>
<evidence type="ECO:0000313" key="4">
    <source>
        <dbReference type="Proteomes" id="UP001164746"/>
    </source>
</evidence>
<evidence type="ECO:0000259" key="2">
    <source>
        <dbReference type="Pfam" id="PF00135"/>
    </source>
</evidence>
<gene>
    <name evidence="3" type="ORF">MAR_038164</name>
</gene>
<evidence type="ECO:0000256" key="1">
    <source>
        <dbReference type="SAM" id="SignalP"/>
    </source>
</evidence>
<dbReference type="PANTHER" id="PTHR11559">
    <property type="entry name" value="CARBOXYLESTERASE"/>
    <property type="match status" value="1"/>
</dbReference>
<dbReference type="EMBL" id="CP111024">
    <property type="protein sequence ID" value="WAR24495.1"/>
    <property type="molecule type" value="Genomic_DNA"/>
</dbReference>